<feature type="domain" description="DUF1248" evidence="1">
    <location>
        <begin position="23"/>
        <end position="202"/>
    </location>
</feature>
<dbReference type="AlphaFoldDB" id="A0A1I7UA54"/>
<dbReference type="Pfam" id="PF06852">
    <property type="entry name" value="DUF1248"/>
    <property type="match status" value="1"/>
</dbReference>
<organism evidence="2 3">
    <name type="scientific">Caenorhabditis tropicalis</name>
    <dbReference type="NCBI Taxonomy" id="1561998"/>
    <lineage>
        <taxon>Eukaryota</taxon>
        <taxon>Metazoa</taxon>
        <taxon>Ecdysozoa</taxon>
        <taxon>Nematoda</taxon>
        <taxon>Chromadorea</taxon>
        <taxon>Rhabditida</taxon>
        <taxon>Rhabditina</taxon>
        <taxon>Rhabditomorpha</taxon>
        <taxon>Rhabditoidea</taxon>
        <taxon>Rhabditidae</taxon>
        <taxon>Peloderinae</taxon>
        <taxon>Caenorhabditis</taxon>
    </lineage>
</organism>
<evidence type="ECO:0000313" key="3">
    <source>
        <dbReference type="WBParaSite" id="Csp11.Scaffold629.g16411.t2"/>
    </source>
</evidence>
<evidence type="ECO:0000313" key="2">
    <source>
        <dbReference type="Proteomes" id="UP000095282"/>
    </source>
</evidence>
<keyword evidence="2" id="KW-1185">Reference proteome</keyword>
<reference evidence="3" key="1">
    <citation type="submission" date="2016-11" db="UniProtKB">
        <authorList>
            <consortium name="WormBaseParasite"/>
        </authorList>
    </citation>
    <scope>IDENTIFICATION</scope>
</reference>
<evidence type="ECO:0000259" key="1">
    <source>
        <dbReference type="Pfam" id="PF06852"/>
    </source>
</evidence>
<protein>
    <submittedName>
        <fullName evidence="3">DUF1248 domain-containing protein</fullName>
    </submittedName>
</protein>
<dbReference type="Proteomes" id="UP000095282">
    <property type="component" value="Unplaced"/>
</dbReference>
<dbReference type="PANTHER" id="PTHR21471:SF5">
    <property type="entry name" value="DUF1248 DOMAIN-CONTAINING PROTEIN"/>
    <property type="match status" value="1"/>
</dbReference>
<dbReference type="STRING" id="1561998.A0A1I7UA54"/>
<dbReference type="InterPro" id="IPR016181">
    <property type="entry name" value="Acyl_CoA_acyltransferase"/>
</dbReference>
<accession>A0A1I7UA54</accession>
<dbReference type="Gene3D" id="3.40.630.90">
    <property type="match status" value="1"/>
</dbReference>
<dbReference type="PANTHER" id="PTHR21471">
    <property type="entry name" value="GNAT FAMILY ACETYLTRANSFERASE-RELATED"/>
    <property type="match status" value="1"/>
</dbReference>
<dbReference type="WBParaSite" id="Csp11.Scaffold629.g16411.t2">
    <property type="protein sequence ID" value="Csp11.Scaffold629.g16411.t2"/>
    <property type="gene ID" value="Csp11.Scaffold629.g16411"/>
</dbReference>
<proteinExistence type="predicted"/>
<dbReference type="InterPro" id="IPR009658">
    <property type="entry name" value="DUF1248"/>
</dbReference>
<sequence length="334" mass="38619">MLTIARRFSRAANCGNQIIIDFNNVDIVKNIQKREYDAIWNTVDSVRSDIKKTDLKKFKEAFGDDFHQALTFVENTDRLIAMNYHTIFRPLNNNPDPEKVVFRGKIWISGDVSGNKIDEIITKQSHEVGFSVGNHSIGHATNKTINSYKKTTGSANFLQKCFVSHYDFGDFCIPEHVNSDGIIIKNARDVPDKDILNYDAKIFKYERSKYVLGQLREDFGRVAYDENGEVVGFGRISTYPSGECCINPMYADNIDIARNILKDILEEMTLDSDKYWRLKLYSHDYSQESYGWIRPFLKTMTHRTEIYKLMCDHKQQGMDFSKVFSQFNPSNCPI</sequence>
<dbReference type="SUPFAM" id="SSF55729">
    <property type="entry name" value="Acyl-CoA N-acyltransferases (Nat)"/>
    <property type="match status" value="1"/>
</dbReference>
<name>A0A1I7UA54_9PELO</name>
<dbReference type="eggNOG" id="ENOG502R6GF">
    <property type="taxonomic scope" value="Eukaryota"/>
</dbReference>